<dbReference type="Pfam" id="PF10143">
    <property type="entry name" value="PhosphMutase"/>
    <property type="match status" value="1"/>
</dbReference>
<sequence>MIQNLHLLVPSLFWPDTSLPEIYRDLPLPGLENLLAKSLCTEDQPQEIEAWLCRAFGVSKQRDWPVAPITLEGDGAGSLKARSDYWIRADPVHLRIERDQILLADSRVFRISTEEADQLTRLLNRHFEENGQEMVFVPLQPDRWYLRLTATPPAETHLLSEVANKGLGELLPFGTNNTVWRGLFNEIQMLLHEHPLNQSREARGEPAINGTWFWGGGIMPQSMASPYTHVWSNDVLAASLAMTSGANQIRLSPDAATWHQSAMPGNHLVVLDSLHGKAQYADAYGWRESLKELERSWFAPLWTMCGQGKFDQLTLTDTGGRNTQNFALKRGDPRKFWRRTKPLSSYVR</sequence>
<accession>A0ABY0T5K7</accession>
<gene>
    <name evidence="1" type="ORF">SAMN05216402_0083</name>
</gene>
<dbReference type="Proteomes" id="UP000183471">
    <property type="component" value="Unassembled WGS sequence"/>
</dbReference>
<name>A0ABY0T5K7_9PROT</name>
<evidence type="ECO:0000313" key="2">
    <source>
        <dbReference type="Proteomes" id="UP000183471"/>
    </source>
</evidence>
<comment type="caution">
    <text evidence="1">The sequence shown here is derived from an EMBL/GenBank/DDBJ whole genome shotgun (WGS) entry which is preliminary data.</text>
</comment>
<evidence type="ECO:0000313" key="1">
    <source>
        <dbReference type="EMBL" id="SDQ26451.1"/>
    </source>
</evidence>
<protein>
    <recommendedName>
        <fullName evidence="3">Phosphoglycerate mutase</fullName>
    </recommendedName>
</protein>
<proteinExistence type="predicted"/>
<reference evidence="1 2" key="1">
    <citation type="submission" date="2016-10" db="EMBL/GenBank/DDBJ databases">
        <authorList>
            <person name="Varghese N."/>
            <person name="Submissions S."/>
        </authorList>
    </citation>
    <scope>NUCLEOTIDE SEQUENCE [LARGE SCALE GENOMIC DNA]</scope>
    <source>
        <strain evidence="1 2">Nl1</strain>
    </source>
</reference>
<evidence type="ECO:0008006" key="3">
    <source>
        <dbReference type="Google" id="ProtNLM"/>
    </source>
</evidence>
<organism evidence="1 2">
    <name type="scientific">Nitrosospira multiformis</name>
    <dbReference type="NCBI Taxonomy" id="1231"/>
    <lineage>
        <taxon>Bacteria</taxon>
        <taxon>Pseudomonadati</taxon>
        <taxon>Pseudomonadota</taxon>
        <taxon>Betaproteobacteria</taxon>
        <taxon>Nitrosomonadales</taxon>
        <taxon>Nitrosomonadaceae</taxon>
        <taxon>Nitrosospira</taxon>
    </lineage>
</organism>
<dbReference type="InterPro" id="IPR004456">
    <property type="entry name" value="Pglycerate_mutase_ApgM"/>
</dbReference>
<dbReference type="PIRSF" id="PIRSF015283">
    <property type="entry name" value="Regulatory_RpfE"/>
    <property type="match status" value="1"/>
</dbReference>
<dbReference type="InterPro" id="IPR016631">
    <property type="entry name" value="Regulatory_RpfE"/>
</dbReference>
<keyword evidence="2" id="KW-1185">Reference proteome</keyword>
<dbReference type="EMBL" id="FNKY01000001">
    <property type="protein sequence ID" value="SDQ26451.1"/>
    <property type="molecule type" value="Genomic_DNA"/>
</dbReference>
<dbReference type="RefSeq" id="WP_074630299.1">
    <property type="nucleotide sequence ID" value="NZ_FNKY01000001.1"/>
</dbReference>